<dbReference type="Proteomes" id="UP000824179">
    <property type="component" value="Unassembled WGS sequence"/>
</dbReference>
<evidence type="ECO:0000313" key="4">
    <source>
        <dbReference type="Proteomes" id="UP000824179"/>
    </source>
</evidence>
<reference evidence="3" key="1">
    <citation type="submission" date="2020-10" db="EMBL/GenBank/DDBJ databases">
        <authorList>
            <person name="Gilroy R."/>
        </authorList>
    </citation>
    <scope>NUCLEOTIDE SEQUENCE</scope>
    <source>
        <strain evidence="3">ChiW25-3613</strain>
    </source>
</reference>
<evidence type="ECO:0000256" key="1">
    <source>
        <dbReference type="SAM" id="Phobius"/>
    </source>
</evidence>
<dbReference type="AlphaFoldDB" id="A0A9D1DBD1"/>
<accession>A0A9D1DBD1</accession>
<evidence type="ECO:0008006" key="5">
    <source>
        <dbReference type="Google" id="ProtNLM"/>
    </source>
</evidence>
<keyword evidence="1" id="KW-0812">Transmembrane</keyword>
<feature type="chain" id="PRO_5038439616" description="SH3b domain-containing protein" evidence="2">
    <location>
        <begin position="30"/>
        <end position="235"/>
    </location>
</feature>
<dbReference type="EMBL" id="DVHB01000078">
    <property type="protein sequence ID" value="HIR39633.1"/>
    <property type="molecule type" value="Genomic_DNA"/>
</dbReference>
<feature type="signal peptide" evidence="2">
    <location>
        <begin position="1"/>
        <end position="29"/>
    </location>
</feature>
<proteinExistence type="predicted"/>
<name>A0A9D1DBD1_9FIRM</name>
<organism evidence="3 4">
    <name type="scientific">Candidatus Coproplasma stercoripullorum</name>
    <dbReference type="NCBI Taxonomy" id="2840751"/>
    <lineage>
        <taxon>Bacteria</taxon>
        <taxon>Bacillati</taxon>
        <taxon>Bacillota</taxon>
        <taxon>Clostridia</taxon>
        <taxon>Eubacteriales</taxon>
        <taxon>Candidatus Coproplasma</taxon>
    </lineage>
</organism>
<keyword evidence="1" id="KW-1133">Transmembrane helix</keyword>
<gene>
    <name evidence="3" type="ORF">IAB90_04535</name>
</gene>
<protein>
    <recommendedName>
        <fullName evidence="5">SH3b domain-containing protein</fullName>
    </recommendedName>
</protein>
<reference evidence="3" key="2">
    <citation type="journal article" date="2021" name="PeerJ">
        <title>Extensive microbial diversity within the chicken gut microbiome revealed by metagenomics and culture.</title>
        <authorList>
            <person name="Gilroy R."/>
            <person name="Ravi A."/>
            <person name="Getino M."/>
            <person name="Pursley I."/>
            <person name="Horton D.L."/>
            <person name="Alikhan N.F."/>
            <person name="Baker D."/>
            <person name="Gharbi K."/>
            <person name="Hall N."/>
            <person name="Watson M."/>
            <person name="Adriaenssens E.M."/>
            <person name="Foster-Nyarko E."/>
            <person name="Jarju S."/>
            <person name="Secka A."/>
            <person name="Antonio M."/>
            <person name="Oren A."/>
            <person name="Chaudhuri R.R."/>
            <person name="La Ragione R."/>
            <person name="Hildebrand F."/>
            <person name="Pallen M.J."/>
        </authorList>
    </citation>
    <scope>NUCLEOTIDE SEQUENCE</scope>
    <source>
        <strain evidence="3">ChiW25-3613</strain>
    </source>
</reference>
<dbReference type="CDD" id="cd12087">
    <property type="entry name" value="TM_EGFR-like"/>
    <property type="match status" value="1"/>
</dbReference>
<feature type="transmembrane region" description="Helical" evidence="1">
    <location>
        <begin position="198"/>
        <end position="219"/>
    </location>
</feature>
<comment type="caution">
    <text evidence="3">The sequence shown here is derived from an EMBL/GenBank/DDBJ whole genome shotgun (WGS) entry which is preliminary data.</text>
</comment>
<evidence type="ECO:0000256" key="2">
    <source>
        <dbReference type="SAM" id="SignalP"/>
    </source>
</evidence>
<keyword evidence="2" id="KW-0732">Signal</keyword>
<sequence>MKVLKWAAALIAAVMLAFTQIYAPLSAYAAQSGSDAESGVLYARASSREAYFCTSADLSAAIFAVPYTYCVEIIYEEGEWYRAKYAEDSGIYRAVYGYVLKSDFEVLDETPPTVYLYKSVSVTFSQDSGGNLPAIDDITVTAAFYGPYYSGATGYSYVLCNGSFGYIMGANEDYPLIVTDDDDPPPGQQEEDEPSGSGAIVAAVVIGVIAVLAVGLVAASSRKPHRKRPEDPFGS</sequence>
<keyword evidence="1" id="KW-0472">Membrane</keyword>
<evidence type="ECO:0000313" key="3">
    <source>
        <dbReference type="EMBL" id="HIR39633.1"/>
    </source>
</evidence>